<protein>
    <recommendedName>
        <fullName evidence="3">DUF11 domain-containing protein</fullName>
    </recommendedName>
</protein>
<gene>
    <name evidence="4" type="ORF">A2832_01780</name>
</gene>
<evidence type="ECO:0000256" key="2">
    <source>
        <dbReference type="SAM" id="SignalP"/>
    </source>
</evidence>
<evidence type="ECO:0000256" key="1">
    <source>
        <dbReference type="SAM" id="Phobius"/>
    </source>
</evidence>
<keyword evidence="2" id="KW-0732">Signal</keyword>
<keyword evidence="1" id="KW-1133">Transmembrane helix</keyword>
<feature type="transmembrane region" description="Helical" evidence="1">
    <location>
        <begin position="703"/>
        <end position="724"/>
    </location>
</feature>
<dbReference type="InterPro" id="IPR001434">
    <property type="entry name" value="OmcB-like_DUF11"/>
</dbReference>
<feature type="chain" id="PRO_5009584487" description="DUF11 domain-containing protein" evidence="2">
    <location>
        <begin position="26"/>
        <end position="738"/>
    </location>
</feature>
<dbReference type="Pfam" id="PF01345">
    <property type="entry name" value="DUF11"/>
    <property type="match status" value="1"/>
</dbReference>
<feature type="domain" description="DUF11" evidence="3">
    <location>
        <begin position="561"/>
        <end position="646"/>
    </location>
</feature>
<evidence type="ECO:0000313" key="5">
    <source>
        <dbReference type="Proteomes" id="UP000178538"/>
    </source>
</evidence>
<reference evidence="4 5" key="1">
    <citation type="journal article" date="2016" name="Nat. Commun.">
        <title>Thousands of microbial genomes shed light on interconnected biogeochemical processes in an aquifer system.</title>
        <authorList>
            <person name="Anantharaman K."/>
            <person name="Brown C.T."/>
            <person name="Hug L.A."/>
            <person name="Sharon I."/>
            <person name="Castelle C.J."/>
            <person name="Probst A.J."/>
            <person name="Thomas B.C."/>
            <person name="Singh A."/>
            <person name="Wilkins M.J."/>
            <person name="Karaoz U."/>
            <person name="Brodie E.L."/>
            <person name="Williams K.H."/>
            <person name="Hubbard S.S."/>
            <person name="Banfield J.F."/>
        </authorList>
    </citation>
    <scope>NUCLEOTIDE SEQUENCE [LARGE SCALE GENOMIC DNA]</scope>
</reference>
<proteinExistence type="predicted"/>
<feature type="signal peptide" evidence="2">
    <location>
        <begin position="1"/>
        <end position="25"/>
    </location>
</feature>
<dbReference type="AlphaFoldDB" id="A0A1G2SZ23"/>
<sequence length="738" mass="76688">MNTKTSILLLSIAIGFSAFTSSASAQYAVPTCNSATIHGDVDTYGVRTEAWFEWGQGGSISWSTPGQFFSQDSSFSQLLTNLAENTTYSYRAMAENEFGKATGQTHTFTTAICQQQPSQPTVDISADNPNLSSNNGGTTVRWTSNNATSCSASGGTNSWAGSKSTSGSQSTGVLANTVTYSITCSNSVGSASDSVTISVSAQTCNDQSATNYNQVGACTYAQRCNDPSATNYNSVGNCTYAQRCTDVSATNYNQVGSCRYSNVGPTVDIRADDTSINYNSSTLIRWTSTNANTCSSSGGTNGWGGTNRSTSGSFSTGNLTNTVTYIITCSNNSGSASDSVTVSVNGQDNNQNVNVDIWADDTSISFNSSTVVRWSSSNANNCTASGGTNGWSGNRSTSGSFNTGSLNGRVTYSITCHNNNSSDSDSVTVNVSGSFSSTIGEPSVFLTADQFNVGINGSTVVRWTSNNANTCFASGGTPNWPGTRGTSGSFSTGLLTRTTTFYISCSNSVGSAFDSVNIVAQGQPVFFQPATTVYIPPLSQVSLLSLASAADVVGCACDNFASGSDILYTLTYQNNSGSTARNVALRLTLPPETTFVSSAPYNSNVSGNNLTFNVGSVAPNSQGAVMVRLRSRDGMASGANINFYAVADHTNASGQRLSVNDSISAQIPASYAYAPNVNTNGNGNATNVAGAISGLGGILTNGVVGWLLLIVLVLLIIILVKHLLTQNQKRTIITTTTP</sequence>
<keyword evidence="1" id="KW-0812">Transmembrane</keyword>
<name>A0A1G2SZ23_9BACT</name>
<evidence type="ECO:0000313" key="4">
    <source>
        <dbReference type="EMBL" id="OHA89998.1"/>
    </source>
</evidence>
<dbReference type="STRING" id="1802737.A2832_01780"/>
<evidence type="ECO:0000259" key="3">
    <source>
        <dbReference type="Pfam" id="PF01345"/>
    </source>
</evidence>
<keyword evidence="1" id="KW-0472">Membrane</keyword>
<dbReference type="EMBL" id="MHVG01000021">
    <property type="protein sequence ID" value="OHA89998.1"/>
    <property type="molecule type" value="Genomic_DNA"/>
</dbReference>
<accession>A0A1G2SZ23</accession>
<organism evidence="4 5">
    <name type="scientific">Candidatus Zambryskibacteria bacterium RIFCSPHIGHO2_01_FULL_44_22b</name>
    <dbReference type="NCBI Taxonomy" id="1802737"/>
    <lineage>
        <taxon>Bacteria</taxon>
        <taxon>Candidatus Zambryskiibacteriota</taxon>
    </lineage>
</organism>
<comment type="caution">
    <text evidence="4">The sequence shown here is derived from an EMBL/GenBank/DDBJ whole genome shotgun (WGS) entry which is preliminary data.</text>
</comment>
<dbReference type="Proteomes" id="UP000178538">
    <property type="component" value="Unassembled WGS sequence"/>
</dbReference>